<gene>
    <name evidence="11" type="primary">phoB5</name>
    <name evidence="11" type="ORF">ING2E5A_1343</name>
</gene>
<dbReference type="CDD" id="cd16012">
    <property type="entry name" value="ALP"/>
    <property type="match status" value="1"/>
</dbReference>
<organism evidence="11 12">
    <name type="scientific">Petrimonas mucosa</name>
    <dbReference type="NCBI Taxonomy" id="1642646"/>
    <lineage>
        <taxon>Bacteria</taxon>
        <taxon>Pseudomonadati</taxon>
        <taxon>Bacteroidota</taxon>
        <taxon>Bacteroidia</taxon>
        <taxon>Bacteroidales</taxon>
        <taxon>Dysgonomonadaceae</taxon>
        <taxon>Petrimonas</taxon>
    </lineage>
</organism>
<keyword evidence="10" id="KW-0732">Signal</keyword>
<dbReference type="EC" id="3.1.3.1" evidence="11"/>
<keyword evidence="6 8" id="KW-0460">Magnesium</keyword>
<dbReference type="InterPro" id="IPR017850">
    <property type="entry name" value="Alkaline_phosphatase_core_sf"/>
</dbReference>
<keyword evidence="2" id="KW-0597">Phosphoprotein</keyword>
<dbReference type="KEGG" id="pmuc:ING2E5A_1343"/>
<comment type="similarity">
    <text evidence="1 9">Belongs to the alkaline phosphatase family.</text>
</comment>
<evidence type="ECO:0000256" key="7">
    <source>
        <dbReference type="PIRSR" id="PIRSR601952-1"/>
    </source>
</evidence>
<dbReference type="InterPro" id="IPR001952">
    <property type="entry name" value="Alkaline_phosphatase"/>
</dbReference>
<evidence type="ECO:0000256" key="8">
    <source>
        <dbReference type="PIRSR" id="PIRSR601952-2"/>
    </source>
</evidence>
<feature type="signal peptide" evidence="10">
    <location>
        <begin position="1"/>
        <end position="23"/>
    </location>
</feature>
<name>A0A1G4G6N5_9BACT</name>
<dbReference type="Proteomes" id="UP000178485">
    <property type="component" value="Chromosome i"/>
</dbReference>
<feature type="binding site" evidence="8">
    <location>
        <position position="320"/>
    </location>
    <ligand>
        <name>Zn(2+)</name>
        <dbReference type="ChEBI" id="CHEBI:29105"/>
        <label>2</label>
    </ligand>
</feature>
<feature type="binding site" evidence="8">
    <location>
        <position position="272"/>
    </location>
    <ligand>
        <name>Mg(2+)</name>
        <dbReference type="ChEBI" id="CHEBI:18420"/>
    </ligand>
</feature>
<feature type="binding site" evidence="8">
    <location>
        <position position="277"/>
    </location>
    <ligand>
        <name>Zn(2+)</name>
        <dbReference type="ChEBI" id="CHEBI:29105"/>
        <label>2</label>
    </ligand>
</feature>
<keyword evidence="5 8" id="KW-0862">Zinc</keyword>
<dbReference type="Gene3D" id="3.40.720.10">
    <property type="entry name" value="Alkaline Phosphatase, subunit A"/>
    <property type="match status" value="1"/>
</dbReference>
<feature type="active site" description="Phosphoserine intermediate" evidence="7">
    <location>
        <position position="105"/>
    </location>
</feature>
<evidence type="ECO:0000256" key="10">
    <source>
        <dbReference type="SAM" id="SignalP"/>
    </source>
</evidence>
<dbReference type="PROSITE" id="PS00123">
    <property type="entry name" value="ALKALINE_PHOSPHATASE"/>
    <property type="match status" value="1"/>
</dbReference>
<feature type="binding site" evidence="8">
    <location>
        <position position="64"/>
    </location>
    <ligand>
        <name>Zn(2+)</name>
        <dbReference type="ChEBI" id="CHEBI:29105"/>
        <label>2</label>
    </ligand>
</feature>
<evidence type="ECO:0000256" key="6">
    <source>
        <dbReference type="ARBA" id="ARBA00022842"/>
    </source>
</evidence>
<feature type="chain" id="PRO_5009603868" evidence="10">
    <location>
        <begin position="24"/>
        <end position="383"/>
    </location>
</feature>
<dbReference type="GO" id="GO:0046872">
    <property type="term" value="F:metal ion binding"/>
    <property type="evidence" value="ECO:0007669"/>
    <property type="project" value="UniProtKB-KW"/>
</dbReference>
<dbReference type="STRING" id="1642646.ING2E5A_1343"/>
<dbReference type="PANTHER" id="PTHR11596:SF5">
    <property type="entry name" value="ALKALINE PHOSPHATASE"/>
    <property type="match status" value="1"/>
</dbReference>
<comment type="cofactor">
    <cofactor evidence="8">
        <name>Mg(2+)</name>
        <dbReference type="ChEBI" id="CHEBI:18420"/>
    </cofactor>
    <text evidence="8">Binds 1 Mg(2+) ion.</text>
</comment>
<protein>
    <submittedName>
        <fullName evidence="11">Alkaline phosphatase 3</fullName>
        <ecNumber evidence="11">3.1.3.1</ecNumber>
    </submittedName>
</protein>
<reference evidence="11 12" key="1">
    <citation type="submission" date="2016-08" db="EMBL/GenBank/DDBJ databases">
        <authorList>
            <person name="Seilhamer J.J."/>
        </authorList>
    </citation>
    <scope>NUCLEOTIDE SEQUENCE [LARGE SCALE GENOMIC DNA]</scope>
    <source>
        <strain evidence="11">ING2-E5A</strain>
    </source>
</reference>
<dbReference type="EMBL" id="LT608328">
    <property type="protein sequence ID" value="SCM57452.1"/>
    <property type="molecule type" value="Genomic_DNA"/>
</dbReference>
<dbReference type="InterPro" id="IPR018299">
    <property type="entry name" value="Alkaline_phosphatase_AS"/>
</dbReference>
<sequence>MKKKALTILSAAALMLSFSINIAAQGKPKDDVRLYPGGEAYAVKSYPTIFSDKAPKNVILLIGDGMGVAQLYAGLTANGGKLFIENCKHVGFSKTYSSDRYVTDSAAGATALSTGTKTYNGAIGVGPDKNPIQTILEEASKSGKATGLVSTSSITHATPASFIAHQLSRSQEEDIAVDFLKTDIDVFIGGGYDFFTKRADGRNLVNELIRKGYTVEREVSRIESFEGKKLAGLTAPKGNGGVAERGNMLPVSTQTAIRVLQQNKEGFFLMVEGSFIDSGGHGNNTIKVVEEMLDFDQAVGKALEFAASNGETLVVVTADHETGGMAILDGSYETGMVKGGFSTGGHTGVMVPIFAYGPGASEFMGIMENIDIPVKIRKLLLGK</sequence>
<dbReference type="SUPFAM" id="SSF53649">
    <property type="entry name" value="Alkaline phosphatase-like"/>
    <property type="match status" value="1"/>
</dbReference>
<evidence type="ECO:0000256" key="4">
    <source>
        <dbReference type="ARBA" id="ARBA00022801"/>
    </source>
</evidence>
<comment type="cofactor">
    <cofactor evidence="8">
        <name>Zn(2+)</name>
        <dbReference type="ChEBI" id="CHEBI:29105"/>
    </cofactor>
    <text evidence="8">Binds 2 Zn(2+) ions.</text>
</comment>
<evidence type="ECO:0000256" key="5">
    <source>
        <dbReference type="ARBA" id="ARBA00022833"/>
    </source>
</evidence>
<evidence type="ECO:0000256" key="2">
    <source>
        <dbReference type="ARBA" id="ARBA00022553"/>
    </source>
</evidence>
<feature type="binding site" evidence="8">
    <location>
        <position position="158"/>
    </location>
    <ligand>
        <name>Mg(2+)</name>
        <dbReference type="ChEBI" id="CHEBI:18420"/>
    </ligand>
</feature>
<keyword evidence="4 11" id="KW-0378">Hydrolase</keyword>
<dbReference type="PRINTS" id="PR00113">
    <property type="entry name" value="ALKPHPHTASE"/>
</dbReference>
<feature type="binding site" evidence="8">
    <location>
        <position position="156"/>
    </location>
    <ligand>
        <name>Mg(2+)</name>
        <dbReference type="ChEBI" id="CHEBI:18420"/>
    </ligand>
</feature>
<evidence type="ECO:0000256" key="9">
    <source>
        <dbReference type="RuleBase" id="RU003946"/>
    </source>
</evidence>
<feature type="binding site" evidence="8">
    <location>
        <position position="281"/>
    </location>
    <ligand>
        <name>Zn(2+)</name>
        <dbReference type="ChEBI" id="CHEBI:29105"/>
        <label>2</label>
    </ligand>
</feature>
<dbReference type="RefSeq" id="WP_071136706.1">
    <property type="nucleotide sequence ID" value="NZ_DUQN01000029.1"/>
</dbReference>
<dbReference type="GO" id="GO:0004035">
    <property type="term" value="F:alkaline phosphatase activity"/>
    <property type="evidence" value="ECO:0007669"/>
    <property type="project" value="UniProtKB-EC"/>
</dbReference>
<accession>A0A1G4G6N5</accession>
<feature type="binding site" evidence="8">
    <location>
        <position position="64"/>
    </location>
    <ligand>
        <name>Mg(2+)</name>
        <dbReference type="ChEBI" id="CHEBI:18420"/>
    </ligand>
</feature>
<evidence type="ECO:0000313" key="11">
    <source>
        <dbReference type="EMBL" id="SCM57452.1"/>
    </source>
</evidence>
<feature type="binding site" evidence="8">
    <location>
        <position position="319"/>
    </location>
    <ligand>
        <name>Zn(2+)</name>
        <dbReference type="ChEBI" id="CHEBI:29105"/>
        <label>2</label>
    </ligand>
</feature>
<dbReference type="SMART" id="SM00098">
    <property type="entry name" value="alkPPc"/>
    <property type="match status" value="1"/>
</dbReference>
<evidence type="ECO:0000313" key="12">
    <source>
        <dbReference type="Proteomes" id="UP000178485"/>
    </source>
</evidence>
<dbReference type="PANTHER" id="PTHR11596">
    <property type="entry name" value="ALKALINE PHOSPHATASE"/>
    <property type="match status" value="1"/>
</dbReference>
<dbReference type="AlphaFoldDB" id="A0A1G4G6N5"/>
<evidence type="ECO:0000256" key="1">
    <source>
        <dbReference type="ARBA" id="ARBA00005984"/>
    </source>
</evidence>
<dbReference type="Pfam" id="PF00245">
    <property type="entry name" value="Alk_phosphatase"/>
    <property type="match status" value="1"/>
</dbReference>
<keyword evidence="3 8" id="KW-0479">Metal-binding</keyword>
<proteinExistence type="inferred from homology"/>
<evidence type="ECO:0000256" key="3">
    <source>
        <dbReference type="ARBA" id="ARBA00022723"/>
    </source>
</evidence>
<keyword evidence="12" id="KW-1185">Reference proteome</keyword>